<evidence type="ECO:0000256" key="4">
    <source>
        <dbReference type="ARBA" id="ARBA00022989"/>
    </source>
</evidence>
<comment type="subcellular location">
    <subcellularLocation>
        <location evidence="1">Membrane</location>
        <topology evidence="1">Single-pass membrane protein</topology>
    </subcellularLocation>
</comment>
<dbReference type="InterPro" id="IPR058634">
    <property type="entry name" value="AaeA-lik-b-barrel"/>
</dbReference>
<reference evidence="8" key="1">
    <citation type="submission" date="2023-12" db="EMBL/GenBank/DDBJ databases">
        <title>Fervidustalea candida gen. nov., sp. nov., a novel member of the family Paenibacillaceae isolated from a geothermal area.</title>
        <authorList>
            <person name="Li W.-J."/>
            <person name="Jiao J.-Y."/>
            <person name="Chen Y."/>
        </authorList>
    </citation>
    <scope>NUCLEOTIDE SEQUENCE</scope>
    <source>
        <strain evidence="8">SYSU GA230002</strain>
    </source>
</reference>
<evidence type="ECO:0000256" key="5">
    <source>
        <dbReference type="ARBA" id="ARBA00023136"/>
    </source>
</evidence>
<dbReference type="PANTHER" id="PTHR30386:SF26">
    <property type="entry name" value="TRANSPORT PROTEIN COMB"/>
    <property type="match status" value="1"/>
</dbReference>
<dbReference type="Pfam" id="PF25963">
    <property type="entry name" value="Beta-barrel_AAEA"/>
    <property type="match status" value="1"/>
</dbReference>
<evidence type="ECO:0000256" key="2">
    <source>
        <dbReference type="ARBA" id="ARBA00009477"/>
    </source>
</evidence>
<dbReference type="Pfam" id="PF25997">
    <property type="entry name" value="BSH_YhbJ"/>
    <property type="match status" value="1"/>
</dbReference>
<dbReference type="Gene3D" id="2.40.30.170">
    <property type="match status" value="1"/>
</dbReference>
<evidence type="ECO:0000256" key="3">
    <source>
        <dbReference type="ARBA" id="ARBA00022692"/>
    </source>
</evidence>
<dbReference type="InterPro" id="IPR058635">
    <property type="entry name" value="BSH_YhbJ"/>
</dbReference>
<feature type="domain" description="Lipoyl-binding" evidence="7">
    <location>
        <begin position="38"/>
        <end position="115"/>
    </location>
</feature>
<dbReference type="InterPro" id="IPR011053">
    <property type="entry name" value="Single_hybrid_motif"/>
</dbReference>
<evidence type="ECO:0000259" key="7">
    <source>
        <dbReference type="PROSITE" id="PS50968"/>
    </source>
</evidence>
<dbReference type="EMBL" id="JAYJLD010000009">
    <property type="protein sequence ID" value="MEB3101730.1"/>
    <property type="molecule type" value="Genomic_DNA"/>
</dbReference>
<evidence type="ECO:0000313" key="9">
    <source>
        <dbReference type="Proteomes" id="UP001310386"/>
    </source>
</evidence>
<dbReference type="Proteomes" id="UP001310386">
    <property type="component" value="Unassembled WGS sequence"/>
</dbReference>
<gene>
    <name evidence="8" type="ORF">VF724_08645</name>
</gene>
<keyword evidence="5 6" id="KW-0472">Membrane</keyword>
<dbReference type="CDD" id="cd06849">
    <property type="entry name" value="lipoyl_domain"/>
    <property type="match status" value="1"/>
</dbReference>
<dbReference type="InterPro" id="IPR050739">
    <property type="entry name" value="MFP"/>
</dbReference>
<evidence type="ECO:0000313" key="8">
    <source>
        <dbReference type="EMBL" id="MEB3101730.1"/>
    </source>
</evidence>
<evidence type="ECO:0000256" key="1">
    <source>
        <dbReference type="ARBA" id="ARBA00004167"/>
    </source>
</evidence>
<dbReference type="SUPFAM" id="SSF51230">
    <property type="entry name" value="Single hybrid motif"/>
    <property type="match status" value="1"/>
</dbReference>
<comment type="similarity">
    <text evidence="2">Belongs to the membrane fusion protein (MFP) (TC 8.A.1) family.</text>
</comment>
<organism evidence="8 9">
    <name type="scientific">Ferviditalea candida</name>
    <dbReference type="NCBI Taxonomy" id="3108399"/>
    <lineage>
        <taxon>Bacteria</taxon>
        <taxon>Bacillati</taxon>
        <taxon>Bacillota</taxon>
        <taxon>Bacilli</taxon>
        <taxon>Bacillales</taxon>
        <taxon>Paenibacillaceae</taxon>
        <taxon>Ferviditalea</taxon>
    </lineage>
</organism>
<feature type="transmembrane region" description="Helical" evidence="6">
    <location>
        <begin position="7"/>
        <end position="27"/>
    </location>
</feature>
<dbReference type="PROSITE" id="PS50968">
    <property type="entry name" value="BIOTINYL_LIPOYL"/>
    <property type="match status" value="1"/>
</dbReference>
<proteinExistence type="inferred from homology"/>
<keyword evidence="9" id="KW-1185">Reference proteome</keyword>
<comment type="caution">
    <text evidence="8">The sequence shown here is derived from an EMBL/GenBank/DDBJ whole genome shotgun (WGS) entry which is preliminary data.</text>
</comment>
<sequence>MKKRKIMIAVLLLIVIIGGLGGGYYYIQESKYISTDDAKIDGDLRAIGSLAAGTLIQWNAQEGDSFRKGDVLGVVQTSANSTLDIIAPDDGTIVSTNAVKDQTVSPGAALAMTVDLNKLYVTANIQETDLNNVRVGNKVSISVDAFPGIVFTGRVDTIGLATNSELSLLPASNSSSNYTKIIQRVPVKIVLDNYQDERLIPGLNATVKISKS</sequence>
<dbReference type="PANTHER" id="PTHR30386">
    <property type="entry name" value="MEMBRANE FUSION SUBUNIT OF EMRAB-TOLC MULTIDRUG EFFLUX PUMP"/>
    <property type="match status" value="1"/>
</dbReference>
<keyword evidence="4 6" id="KW-1133">Transmembrane helix</keyword>
<evidence type="ECO:0000256" key="6">
    <source>
        <dbReference type="SAM" id="Phobius"/>
    </source>
</evidence>
<dbReference type="RefSeq" id="WP_371753845.1">
    <property type="nucleotide sequence ID" value="NZ_JAYJLD010000009.1"/>
</dbReference>
<name>A0ABU5ZKV7_9BACL</name>
<keyword evidence="3 6" id="KW-0812">Transmembrane</keyword>
<protein>
    <submittedName>
        <fullName evidence="8">Efflux RND transporter periplasmic adaptor subunit</fullName>
    </submittedName>
</protein>
<dbReference type="InterPro" id="IPR000089">
    <property type="entry name" value="Biotin_lipoyl"/>
</dbReference>
<accession>A0ABU5ZKV7</accession>